<keyword evidence="5" id="KW-1185">Reference proteome</keyword>
<organism evidence="4 5">
    <name type="scientific">Zophobas morio</name>
    <dbReference type="NCBI Taxonomy" id="2755281"/>
    <lineage>
        <taxon>Eukaryota</taxon>
        <taxon>Metazoa</taxon>
        <taxon>Ecdysozoa</taxon>
        <taxon>Arthropoda</taxon>
        <taxon>Hexapoda</taxon>
        <taxon>Insecta</taxon>
        <taxon>Pterygota</taxon>
        <taxon>Neoptera</taxon>
        <taxon>Endopterygota</taxon>
        <taxon>Coleoptera</taxon>
        <taxon>Polyphaga</taxon>
        <taxon>Cucujiformia</taxon>
        <taxon>Tenebrionidae</taxon>
        <taxon>Zophobas</taxon>
    </lineage>
</organism>
<gene>
    <name evidence="4" type="ORF">Zmor_017395</name>
</gene>
<proteinExistence type="predicted"/>
<evidence type="ECO:0000313" key="4">
    <source>
        <dbReference type="EMBL" id="KAJ3651346.1"/>
    </source>
</evidence>
<evidence type="ECO:0000259" key="3">
    <source>
        <dbReference type="PROSITE" id="PS50157"/>
    </source>
</evidence>
<accession>A0AA38I9H5</accession>
<keyword evidence="1" id="KW-0863">Zinc-finger</keyword>
<feature type="region of interest" description="Disordered" evidence="2">
    <location>
        <begin position="23"/>
        <end position="47"/>
    </location>
</feature>
<dbReference type="InterPro" id="IPR013087">
    <property type="entry name" value="Znf_C2H2_type"/>
</dbReference>
<dbReference type="InterPro" id="IPR036236">
    <property type="entry name" value="Znf_C2H2_sf"/>
</dbReference>
<dbReference type="Proteomes" id="UP001168821">
    <property type="component" value="Unassembled WGS sequence"/>
</dbReference>
<keyword evidence="1" id="KW-0862">Zinc</keyword>
<name>A0AA38I9H5_9CUCU</name>
<comment type="caution">
    <text evidence="4">The sequence shown here is derived from an EMBL/GenBank/DDBJ whole genome shotgun (WGS) entry which is preliminary data.</text>
</comment>
<evidence type="ECO:0000256" key="2">
    <source>
        <dbReference type="SAM" id="MobiDB-lite"/>
    </source>
</evidence>
<protein>
    <recommendedName>
        <fullName evidence="3">C2H2-type domain-containing protein</fullName>
    </recommendedName>
</protein>
<dbReference type="GO" id="GO:0008270">
    <property type="term" value="F:zinc ion binding"/>
    <property type="evidence" value="ECO:0007669"/>
    <property type="project" value="UniProtKB-KW"/>
</dbReference>
<evidence type="ECO:0000256" key="1">
    <source>
        <dbReference type="PROSITE-ProRule" id="PRU00042"/>
    </source>
</evidence>
<evidence type="ECO:0000313" key="5">
    <source>
        <dbReference type="Proteomes" id="UP001168821"/>
    </source>
</evidence>
<dbReference type="EMBL" id="JALNTZ010000005">
    <property type="protein sequence ID" value="KAJ3651346.1"/>
    <property type="molecule type" value="Genomic_DNA"/>
</dbReference>
<dbReference type="SUPFAM" id="SSF57667">
    <property type="entry name" value="beta-beta-alpha zinc fingers"/>
    <property type="match status" value="1"/>
</dbReference>
<dbReference type="SMART" id="SM00355">
    <property type="entry name" value="ZnF_C2H2"/>
    <property type="match status" value="3"/>
</dbReference>
<reference evidence="4" key="1">
    <citation type="journal article" date="2023" name="G3 (Bethesda)">
        <title>Whole genome assemblies of Zophobas morio and Tenebrio molitor.</title>
        <authorList>
            <person name="Kaur S."/>
            <person name="Stinson S.A."/>
            <person name="diCenzo G.C."/>
        </authorList>
    </citation>
    <scope>NUCLEOTIDE SEQUENCE</scope>
    <source>
        <strain evidence="4">QUZm001</strain>
    </source>
</reference>
<dbReference type="PROSITE" id="PS50157">
    <property type="entry name" value="ZINC_FINGER_C2H2_2"/>
    <property type="match status" value="1"/>
</dbReference>
<dbReference type="AlphaFoldDB" id="A0AA38I9H5"/>
<sequence>MEAYYCKDCDFKTELPLVFKQHINEHDGPKRESSEETSSEDSSKENCVGGKYCFEPNLSLRSFQHTSVCTETKENSQSVSSLEESATCSSDFKQTAEAHWYYCAECSYKSKIKNYLKLHIENSHSNKRFACDKCSYKSRRKADLKIHI</sequence>
<feature type="domain" description="C2H2-type" evidence="3">
    <location>
        <begin position="101"/>
        <end position="129"/>
    </location>
</feature>
<dbReference type="Pfam" id="PF13909">
    <property type="entry name" value="zf-H2C2_5"/>
    <property type="match status" value="1"/>
</dbReference>
<dbReference type="Gene3D" id="3.30.160.60">
    <property type="entry name" value="Classic Zinc Finger"/>
    <property type="match status" value="1"/>
</dbReference>
<keyword evidence="1" id="KW-0479">Metal-binding</keyword>
<feature type="compositionally biased region" description="Basic and acidic residues" evidence="2">
    <location>
        <begin position="23"/>
        <end position="34"/>
    </location>
</feature>